<dbReference type="Proteomes" id="UP001642540">
    <property type="component" value="Unassembled WGS sequence"/>
</dbReference>
<feature type="compositionally biased region" description="Pro residues" evidence="1">
    <location>
        <begin position="186"/>
        <end position="195"/>
    </location>
</feature>
<evidence type="ECO:0000256" key="1">
    <source>
        <dbReference type="SAM" id="MobiDB-lite"/>
    </source>
</evidence>
<reference evidence="2 3" key="1">
    <citation type="submission" date="2024-08" db="EMBL/GenBank/DDBJ databases">
        <authorList>
            <person name="Cucini C."/>
            <person name="Frati F."/>
        </authorList>
    </citation>
    <scope>NUCLEOTIDE SEQUENCE [LARGE SCALE GENOMIC DNA]</scope>
</reference>
<dbReference type="EMBL" id="CAXLJM020000027">
    <property type="protein sequence ID" value="CAL8094663.1"/>
    <property type="molecule type" value="Genomic_DNA"/>
</dbReference>
<organism evidence="2 3">
    <name type="scientific">Orchesella dallaii</name>
    <dbReference type="NCBI Taxonomy" id="48710"/>
    <lineage>
        <taxon>Eukaryota</taxon>
        <taxon>Metazoa</taxon>
        <taxon>Ecdysozoa</taxon>
        <taxon>Arthropoda</taxon>
        <taxon>Hexapoda</taxon>
        <taxon>Collembola</taxon>
        <taxon>Entomobryomorpha</taxon>
        <taxon>Entomobryoidea</taxon>
        <taxon>Orchesellidae</taxon>
        <taxon>Orchesellinae</taxon>
        <taxon>Orchesella</taxon>
    </lineage>
</organism>
<keyword evidence="3" id="KW-1185">Reference proteome</keyword>
<proteinExistence type="predicted"/>
<comment type="caution">
    <text evidence="2">The sequence shown here is derived from an EMBL/GenBank/DDBJ whole genome shotgun (WGS) entry which is preliminary data.</text>
</comment>
<gene>
    <name evidence="2" type="ORF">ODALV1_LOCUS8851</name>
</gene>
<protein>
    <submittedName>
        <fullName evidence="2">Uncharacterized protein</fullName>
    </submittedName>
</protein>
<feature type="region of interest" description="Disordered" evidence="1">
    <location>
        <begin position="182"/>
        <end position="221"/>
    </location>
</feature>
<feature type="compositionally biased region" description="Acidic residues" evidence="1">
    <location>
        <begin position="196"/>
        <end position="205"/>
    </location>
</feature>
<name>A0ABP1Q9F3_9HEXA</name>
<evidence type="ECO:0000313" key="3">
    <source>
        <dbReference type="Proteomes" id="UP001642540"/>
    </source>
</evidence>
<evidence type="ECO:0000313" key="2">
    <source>
        <dbReference type="EMBL" id="CAL8094663.1"/>
    </source>
</evidence>
<accession>A0ABP1Q9F3</accession>
<sequence length="433" mass="50187">MVRINDENQAPEVLKFNFEHDTRFSSLTVTRDRILHSKDTPEIEMPLNSKYLDYKSFQEPEDFHPNDLAFLSQEENRRINAMYLEEKELEKRRLIREQYPLRVIVKEGVLYSPSERVILEPFGFIQEIFQEKIDPAVIYVNYIPPPRRVVHPRDALREALYMNAQPFDENDVERYRMPLPFAPNIEAPPPPPPAPEIEEINDEYDPQPGPSRGISTPNVPTKRTYADVCKGMRQQFDDAHRPMSRGPPSEPSRAVRRLTFESHEPRPKAIKVVFEFFEEDTMGFARDKDHSQQATITPNYRSLTTAIQRHGDDKTMTTCNSVKVGHSMFGQGMVNINLFKTSNFFSGNMCPFSLREAPHVIIATVHAYYKGSMELARFHLQAEYDRAASLQEQGYTDDAGQVRKSADENYNMKMQVIMKVYENFKRNLGEPEG</sequence>